<evidence type="ECO:0000313" key="11">
    <source>
        <dbReference type="Proteomes" id="UP000664209"/>
    </source>
</evidence>
<dbReference type="SUPFAM" id="SSF63829">
    <property type="entry name" value="Calcium-dependent phosphotriesterase"/>
    <property type="match status" value="1"/>
</dbReference>
<dbReference type="SUPFAM" id="SSF49265">
    <property type="entry name" value="Fibronectin type III"/>
    <property type="match status" value="1"/>
</dbReference>
<protein>
    <submittedName>
        <fullName evidence="10">PKD domain-containing protein</fullName>
    </submittedName>
</protein>
<feature type="region of interest" description="Disordered" evidence="7">
    <location>
        <begin position="1"/>
        <end position="21"/>
    </location>
</feature>
<gene>
    <name evidence="10" type="ORF">J4G33_00560</name>
</gene>
<keyword evidence="2" id="KW-0732">Signal</keyword>
<dbReference type="PANTHER" id="PTHR46182:SF2">
    <property type="entry name" value="FI19480P1"/>
    <property type="match status" value="1"/>
</dbReference>
<dbReference type="Pfam" id="PF13385">
    <property type="entry name" value="Laminin_G_3"/>
    <property type="match status" value="1"/>
</dbReference>
<dbReference type="GO" id="GO:0031410">
    <property type="term" value="C:cytoplasmic vesicle"/>
    <property type="evidence" value="ECO:0007669"/>
    <property type="project" value="TreeGrafter"/>
</dbReference>
<sequence>MNPSRQLGSAPADAPRRKLGHARRWSRLRRTTVLAIVLAMAVVGLPTVAQAQESTVSATASSLWQTNGIVRTVAYANGKIFAGGEFSTVRPPGASAGSHEVPRPFLAAFDAQSGALIASWNPAPNARVFSLAASPDGSRLYVGGDFTSIAGAGRGRIAAFDTSTLALQPNFAPYVSYRVTALAADADTVYLGGSFGLVAGQTRNRLAAVARSNGSLRAWDPNANWDVYDLDVSPSTSTVYLGGNFDTIGGTPSRAVAAVDTDLGAQRAFPARSAMPRVTSSCNSKVRDVLVDPSGVYFAAAGDGGGCFDGTFAAELDDGSLRWRNACLGATESLAMVKGSLYKGAHVHDCSSEGEFGESRPHRFLMVADPATGKNGPWWPNTNAAGSTQVGPLGMATDGTQLVVGGDFTLVNGQGQQGLARFAAGPDTPPRRPATPSARTVGVGKVKVVFPATLDNDDENLTYRLYRAGRSTPIWTTTMRSIWWQVPTASFVDTGLTPGTDVAYRVEATDGTTTVQSFWTNYLTVSATEPTYPELVEADGAASLWRFEDSSGPVLDAIGTNDATATSVVRGTDAGVLAGTYGGRFSSSSRVVAQQRMAGPQQFTAEGWVRTTSTLGGKILGFGSSATGSSSSYDRHMYLGTDGRVTAGVYSGATRTVRSTARVNDGQWHHVAMTFTPGRLELFVDGVSQGTTPAPSAESYQGYWRIGNDNLNGWPNAGAVNGLNGTIDEVAVYPHALSAADIAHHHRLGAGLPAPENVVPVASFTSSVDELTVSVDGSASSDPDGQVVSYAWSWGDGQSTPASSSSTATHTYAEPGEYVVRLTVTDDRGGTAQQSKDVVVTAPENVVPVASFTSSADELTVSVDGSASSDPDGQVVSYAWSWGDGQSTPASSSPTATHTYAQPGEYAVRLTVTDDDGVTGEVTEAVVVTGPPATTTLVEDTFERTVTNGLGSAETGGAWSVAGTVSRYGVGDGLGWLSMASPGNAPNAYLRAAEFDTASIVTTFQLDKPATGGGVYVSFVARSVPGAGDYRVKTRVIANGSVYVSISRVVGGAEAVLVSEQRVDGLSMTPGVAIPVRIDITGAGTTTIRAAVGPEALAASPQWVAETSDSLPALQVAGSFGLAAQLSGSATNAPVRASFTELLIGRAP</sequence>
<dbReference type="SUPFAM" id="SSF49299">
    <property type="entry name" value="PKD domain"/>
    <property type="match status" value="2"/>
</dbReference>
<evidence type="ECO:0000256" key="7">
    <source>
        <dbReference type="SAM" id="MobiDB-lite"/>
    </source>
</evidence>
<evidence type="ECO:0000256" key="6">
    <source>
        <dbReference type="ARBA" id="ARBA00023326"/>
    </source>
</evidence>
<dbReference type="InterPro" id="IPR022409">
    <property type="entry name" value="PKD/Chitinase_dom"/>
</dbReference>
<dbReference type="GO" id="GO:0016798">
    <property type="term" value="F:hydrolase activity, acting on glycosyl bonds"/>
    <property type="evidence" value="ECO:0007669"/>
    <property type="project" value="UniProtKB-KW"/>
</dbReference>
<dbReference type="GO" id="GO:0016020">
    <property type="term" value="C:membrane"/>
    <property type="evidence" value="ECO:0007669"/>
    <property type="project" value="TreeGrafter"/>
</dbReference>
<dbReference type="InterPro" id="IPR035986">
    <property type="entry name" value="PKD_dom_sf"/>
</dbReference>
<dbReference type="Gene3D" id="2.60.40.10">
    <property type="entry name" value="Immunoglobulins"/>
    <property type="match status" value="3"/>
</dbReference>
<feature type="domain" description="PKD" evidence="8">
    <location>
        <begin position="756"/>
        <end position="847"/>
    </location>
</feature>
<evidence type="ECO:0000256" key="5">
    <source>
        <dbReference type="ARBA" id="ARBA00023295"/>
    </source>
</evidence>
<evidence type="ECO:0000259" key="8">
    <source>
        <dbReference type="PROSITE" id="PS50093"/>
    </source>
</evidence>
<dbReference type="PROSITE" id="PS50853">
    <property type="entry name" value="FN3"/>
    <property type="match status" value="1"/>
</dbReference>
<feature type="domain" description="Fibronectin type-III" evidence="9">
    <location>
        <begin position="432"/>
        <end position="531"/>
    </location>
</feature>
<comment type="subcellular location">
    <subcellularLocation>
        <location evidence="1">Cell projection</location>
    </subcellularLocation>
</comment>
<keyword evidence="6" id="KW-0624">Polysaccharide degradation</keyword>
<dbReference type="InterPro" id="IPR013783">
    <property type="entry name" value="Ig-like_fold"/>
</dbReference>
<dbReference type="InterPro" id="IPR006558">
    <property type="entry name" value="LamG-like"/>
</dbReference>
<dbReference type="PROSITE" id="PS50093">
    <property type="entry name" value="PKD"/>
    <property type="match status" value="2"/>
</dbReference>
<reference evidence="10" key="1">
    <citation type="submission" date="2021-03" db="EMBL/GenBank/DDBJ databases">
        <title>Actinotalea soli sp. nov., isolated from soil.</title>
        <authorList>
            <person name="Ping W."/>
            <person name="Zhang J."/>
        </authorList>
    </citation>
    <scope>NUCLEOTIDE SEQUENCE</scope>
    <source>
        <strain evidence="10">BY-33</strain>
    </source>
</reference>
<name>A0A939LQL3_9CELL</name>
<dbReference type="SMART" id="SM00560">
    <property type="entry name" value="LamGL"/>
    <property type="match status" value="1"/>
</dbReference>
<organism evidence="10 11">
    <name type="scientific">Actinotalea soli</name>
    <dbReference type="NCBI Taxonomy" id="2819234"/>
    <lineage>
        <taxon>Bacteria</taxon>
        <taxon>Bacillati</taxon>
        <taxon>Actinomycetota</taxon>
        <taxon>Actinomycetes</taxon>
        <taxon>Micrococcales</taxon>
        <taxon>Cellulomonadaceae</taxon>
        <taxon>Actinotalea</taxon>
    </lineage>
</organism>
<keyword evidence="11" id="KW-1185">Reference proteome</keyword>
<dbReference type="InterPro" id="IPR029865">
    <property type="entry name" value="KIAA0319-like"/>
</dbReference>
<dbReference type="EMBL" id="JAGEMK010000001">
    <property type="protein sequence ID" value="MBO1750289.1"/>
    <property type="molecule type" value="Genomic_DNA"/>
</dbReference>
<dbReference type="InterPro" id="IPR036116">
    <property type="entry name" value="FN3_sf"/>
</dbReference>
<evidence type="ECO:0000256" key="3">
    <source>
        <dbReference type="ARBA" id="ARBA00023157"/>
    </source>
</evidence>
<keyword evidence="4" id="KW-0966">Cell projection</keyword>
<proteinExistence type="predicted"/>
<evidence type="ECO:0000259" key="9">
    <source>
        <dbReference type="PROSITE" id="PS50853"/>
    </source>
</evidence>
<keyword evidence="5" id="KW-0378">Hydrolase</keyword>
<dbReference type="Pfam" id="PF18911">
    <property type="entry name" value="PKD_4"/>
    <property type="match status" value="2"/>
</dbReference>
<dbReference type="SMART" id="SM00089">
    <property type="entry name" value="PKD"/>
    <property type="match status" value="2"/>
</dbReference>
<dbReference type="PANTHER" id="PTHR46182">
    <property type="entry name" value="FI19480P1"/>
    <property type="match status" value="1"/>
</dbReference>
<dbReference type="Proteomes" id="UP000664209">
    <property type="component" value="Unassembled WGS sequence"/>
</dbReference>
<keyword evidence="3" id="KW-1015">Disulfide bond</keyword>
<dbReference type="InterPro" id="IPR000601">
    <property type="entry name" value="PKD_dom"/>
</dbReference>
<dbReference type="InterPro" id="IPR013320">
    <property type="entry name" value="ConA-like_dom_sf"/>
</dbReference>
<keyword evidence="6" id="KW-0119">Carbohydrate metabolism</keyword>
<dbReference type="GO" id="GO:0000272">
    <property type="term" value="P:polysaccharide catabolic process"/>
    <property type="evidence" value="ECO:0007669"/>
    <property type="project" value="UniProtKB-KW"/>
</dbReference>
<dbReference type="InterPro" id="IPR015943">
    <property type="entry name" value="WD40/YVTN_repeat-like_dom_sf"/>
</dbReference>
<keyword evidence="5" id="KW-0326">Glycosidase</keyword>
<dbReference type="Gene3D" id="2.130.10.10">
    <property type="entry name" value="YVTN repeat-like/Quinoprotein amine dehydrogenase"/>
    <property type="match status" value="1"/>
</dbReference>
<dbReference type="CDD" id="cd00110">
    <property type="entry name" value="LamG"/>
    <property type="match status" value="1"/>
</dbReference>
<dbReference type="AlphaFoldDB" id="A0A939LQL3"/>
<dbReference type="GO" id="GO:0042995">
    <property type="term" value="C:cell projection"/>
    <property type="evidence" value="ECO:0007669"/>
    <property type="project" value="UniProtKB-SubCell"/>
</dbReference>
<dbReference type="InterPro" id="IPR003961">
    <property type="entry name" value="FN3_dom"/>
</dbReference>
<dbReference type="SUPFAM" id="SSF49899">
    <property type="entry name" value="Concanavalin A-like lectins/glucanases"/>
    <property type="match status" value="1"/>
</dbReference>
<evidence type="ECO:0000313" key="10">
    <source>
        <dbReference type="EMBL" id="MBO1750289.1"/>
    </source>
</evidence>
<dbReference type="InterPro" id="IPR001791">
    <property type="entry name" value="Laminin_G"/>
</dbReference>
<dbReference type="RefSeq" id="WP_208053957.1">
    <property type="nucleotide sequence ID" value="NZ_JAGEMK010000001.1"/>
</dbReference>
<accession>A0A939LQL3</accession>
<dbReference type="CDD" id="cd00146">
    <property type="entry name" value="PKD"/>
    <property type="match status" value="2"/>
</dbReference>
<evidence type="ECO:0000256" key="2">
    <source>
        <dbReference type="ARBA" id="ARBA00022729"/>
    </source>
</evidence>
<feature type="domain" description="PKD" evidence="8">
    <location>
        <begin position="844"/>
        <end position="935"/>
    </location>
</feature>
<evidence type="ECO:0000256" key="4">
    <source>
        <dbReference type="ARBA" id="ARBA00023273"/>
    </source>
</evidence>
<evidence type="ECO:0000256" key="1">
    <source>
        <dbReference type="ARBA" id="ARBA00004316"/>
    </source>
</evidence>
<dbReference type="Gene3D" id="2.60.120.200">
    <property type="match status" value="1"/>
</dbReference>
<comment type="caution">
    <text evidence="10">The sequence shown here is derived from an EMBL/GenBank/DDBJ whole genome shotgun (WGS) entry which is preliminary data.</text>
</comment>